<dbReference type="RefSeq" id="WP_090803554.1">
    <property type="nucleotide sequence ID" value="NZ_BOND01000029.1"/>
</dbReference>
<keyword evidence="8" id="KW-1185">Reference proteome</keyword>
<dbReference type="InterPro" id="IPR016636">
    <property type="entry name" value="3-oxo-5-alpha-steroid_4-DH"/>
</dbReference>
<feature type="transmembrane region" description="Helical" evidence="5">
    <location>
        <begin position="6"/>
        <end position="28"/>
    </location>
</feature>
<evidence type="ECO:0000256" key="5">
    <source>
        <dbReference type="SAM" id="Phobius"/>
    </source>
</evidence>
<proteinExistence type="predicted"/>
<protein>
    <submittedName>
        <fullName evidence="7">3-oxo-5-alpha-steroid 4-dehydrogenase 1</fullName>
    </submittedName>
</protein>
<dbReference type="PANTHER" id="PTHR10556">
    <property type="entry name" value="3-OXO-5-ALPHA-STEROID 4-DEHYDROGENASE"/>
    <property type="match status" value="1"/>
</dbReference>
<dbReference type="EMBL" id="FNQB01000005">
    <property type="protein sequence ID" value="SDZ64591.1"/>
    <property type="molecule type" value="Genomic_DNA"/>
</dbReference>
<dbReference type="GO" id="GO:0016132">
    <property type="term" value="P:brassinosteroid biosynthetic process"/>
    <property type="evidence" value="ECO:0007669"/>
    <property type="project" value="TreeGrafter"/>
</dbReference>
<evidence type="ECO:0000313" key="8">
    <source>
        <dbReference type="Proteomes" id="UP000199632"/>
    </source>
</evidence>
<name>A0A1H3URD0_9ACTN</name>
<keyword evidence="4 5" id="KW-0472">Membrane</keyword>
<feature type="transmembrane region" description="Helical" evidence="5">
    <location>
        <begin position="140"/>
        <end position="158"/>
    </location>
</feature>
<dbReference type="FunFam" id="1.20.120.1630:FF:000014">
    <property type="entry name" value="Steroid 5-alpha reductase, putative"/>
    <property type="match status" value="1"/>
</dbReference>
<sequence length="251" mass="27959">MNSFGWYGALVALEFGLAAATAVALLWIKAPYGRYLRGGWGPTVPARVGWVVMESPAVVVFIAVFLFGSHRTDLVALVLLAMWLCHYVYRDVLYPALMRPGGRMPWLVVALAMAFNVLNATVNAWWIADLGGYADSWLTDPRFLAGAVLFFAGLAVHARSDRTLRRLRAPGETGYRIPYGGAFRWVSSPNYSGEIVQWFGWALATWSPAGLAFAVYTTANLAPRAIDHHAWYHERFPDYPTDRRALVPHLL</sequence>
<keyword evidence="2 5" id="KW-0812">Transmembrane</keyword>
<dbReference type="InterPro" id="IPR039357">
    <property type="entry name" value="SRD5A/TECR"/>
</dbReference>
<organism evidence="7 8">
    <name type="scientific">Asanoa ishikariensis</name>
    <dbReference type="NCBI Taxonomy" id="137265"/>
    <lineage>
        <taxon>Bacteria</taxon>
        <taxon>Bacillati</taxon>
        <taxon>Actinomycetota</taxon>
        <taxon>Actinomycetes</taxon>
        <taxon>Micromonosporales</taxon>
        <taxon>Micromonosporaceae</taxon>
        <taxon>Asanoa</taxon>
    </lineage>
</organism>
<gene>
    <name evidence="7" type="ORF">SAMN05421684_7789</name>
</gene>
<dbReference type="PROSITE" id="PS50244">
    <property type="entry name" value="S5A_REDUCTASE"/>
    <property type="match status" value="1"/>
</dbReference>
<dbReference type="InterPro" id="IPR001104">
    <property type="entry name" value="3-oxo-5_a-steroid_4-DH_C"/>
</dbReference>
<dbReference type="GO" id="GO:0016020">
    <property type="term" value="C:membrane"/>
    <property type="evidence" value="ECO:0007669"/>
    <property type="project" value="UniProtKB-SubCell"/>
</dbReference>
<dbReference type="OrthoDB" id="9779233at2"/>
<keyword evidence="3 5" id="KW-1133">Transmembrane helix</keyword>
<feature type="transmembrane region" description="Helical" evidence="5">
    <location>
        <begin position="106"/>
        <end position="128"/>
    </location>
</feature>
<evidence type="ECO:0000256" key="3">
    <source>
        <dbReference type="ARBA" id="ARBA00022989"/>
    </source>
</evidence>
<reference evidence="8" key="1">
    <citation type="submission" date="2016-10" db="EMBL/GenBank/DDBJ databases">
        <authorList>
            <person name="Varghese N."/>
            <person name="Submissions S."/>
        </authorList>
    </citation>
    <scope>NUCLEOTIDE SEQUENCE [LARGE SCALE GENOMIC DNA]</scope>
    <source>
        <strain evidence="8">DSM 44718</strain>
    </source>
</reference>
<feature type="domain" description="3-oxo-5-alpha-steroid 4-dehydrogenase C-terminal" evidence="6">
    <location>
        <begin position="104"/>
        <end position="250"/>
    </location>
</feature>
<evidence type="ECO:0000256" key="4">
    <source>
        <dbReference type="ARBA" id="ARBA00023136"/>
    </source>
</evidence>
<dbReference type="GO" id="GO:0003865">
    <property type="term" value="F:3-oxo-5-alpha-steroid 4-dehydrogenase activity"/>
    <property type="evidence" value="ECO:0007669"/>
    <property type="project" value="InterPro"/>
</dbReference>
<accession>A0A1H3URD0</accession>
<dbReference type="PIRSF" id="PIRSF015596">
    <property type="entry name" value="5_alpha-SR2"/>
    <property type="match status" value="1"/>
</dbReference>
<feature type="transmembrane region" description="Helical" evidence="5">
    <location>
        <begin position="74"/>
        <end position="94"/>
    </location>
</feature>
<evidence type="ECO:0000256" key="1">
    <source>
        <dbReference type="ARBA" id="ARBA00004141"/>
    </source>
</evidence>
<feature type="transmembrane region" description="Helical" evidence="5">
    <location>
        <begin position="48"/>
        <end position="68"/>
    </location>
</feature>
<evidence type="ECO:0000256" key="2">
    <source>
        <dbReference type="ARBA" id="ARBA00022692"/>
    </source>
</evidence>
<evidence type="ECO:0000313" key="7">
    <source>
        <dbReference type="EMBL" id="SDZ64591.1"/>
    </source>
</evidence>
<dbReference type="Pfam" id="PF02544">
    <property type="entry name" value="Steroid_dh"/>
    <property type="match status" value="1"/>
</dbReference>
<comment type="subcellular location">
    <subcellularLocation>
        <location evidence="1">Membrane</location>
        <topology evidence="1">Multi-pass membrane protein</topology>
    </subcellularLocation>
</comment>
<dbReference type="Gene3D" id="1.20.120.1630">
    <property type="match status" value="1"/>
</dbReference>
<evidence type="ECO:0000259" key="6">
    <source>
        <dbReference type="Pfam" id="PF02544"/>
    </source>
</evidence>
<dbReference type="Proteomes" id="UP000199632">
    <property type="component" value="Unassembled WGS sequence"/>
</dbReference>
<dbReference type="PANTHER" id="PTHR10556:SF43">
    <property type="entry name" value="STEROID 5-ALPHA-REDUCTASE DET2"/>
    <property type="match status" value="1"/>
</dbReference>
<dbReference type="STRING" id="137265.SAMN05421684_7789"/>
<dbReference type="AlphaFoldDB" id="A0A1H3URD0"/>